<evidence type="ECO:0000256" key="4">
    <source>
        <dbReference type="ARBA" id="ARBA00022741"/>
    </source>
</evidence>
<protein>
    <recommendedName>
        <fullName evidence="2">Interferon-induced GTP-binding protein Mx</fullName>
    </recommendedName>
    <alternativeName>
        <fullName evidence="6">Interferon-inducible Mx protein</fullName>
    </alternativeName>
</protein>
<dbReference type="InterPro" id="IPR045063">
    <property type="entry name" value="Dynamin_N"/>
</dbReference>
<comment type="subcellular location">
    <subcellularLocation>
        <location evidence="1">Cytoplasm</location>
    </subcellularLocation>
</comment>
<dbReference type="GO" id="GO:0031623">
    <property type="term" value="P:receptor internalization"/>
    <property type="evidence" value="ECO:0007669"/>
    <property type="project" value="TreeGrafter"/>
</dbReference>
<dbReference type="InterPro" id="IPR020850">
    <property type="entry name" value="GED_dom"/>
</dbReference>
<dbReference type="SMART" id="SM00302">
    <property type="entry name" value="GED"/>
    <property type="match status" value="1"/>
</dbReference>
<evidence type="ECO:0000256" key="7">
    <source>
        <dbReference type="RuleBase" id="RU003932"/>
    </source>
</evidence>
<evidence type="ECO:0000256" key="6">
    <source>
        <dbReference type="ARBA" id="ARBA00031810"/>
    </source>
</evidence>
<name>A0A6J2PQB3_COTGO</name>
<dbReference type="PROSITE" id="PS51718">
    <property type="entry name" value="G_DYNAMIN_2"/>
    <property type="match status" value="1"/>
</dbReference>
<evidence type="ECO:0000256" key="1">
    <source>
        <dbReference type="ARBA" id="ARBA00004496"/>
    </source>
</evidence>
<organism evidence="10 11">
    <name type="scientific">Cottoperca gobio</name>
    <name type="common">Frogmouth</name>
    <name type="synonym">Aphritis gobio</name>
    <dbReference type="NCBI Taxonomy" id="56716"/>
    <lineage>
        <taxon>Eukaryota</taxon>
        <taxon>Metazoa</taxon>
        <taxon>Chordata</taxon>
        <taxon>Craniata</taxon>
        <taxon>Vertebrata</taxon>
        <taxon>Euteleostomi</taxon>
        <taxon>Actinopterygii</taxon>
        <taxon>Neopterygii</taxon>
        <taxon>Teleostei</taxon>
        <taxon>Neoteleostei</taxon>
        <taxon>Acanthomorphata</taxon>
        <taxon>Eupercaria</taxon>
        <taxon>Perciformes</taxon>
        <taxon>Notothenioidei</taxon>
        <taxon>Bovichtidae</taxon>
        <taxon>Cottoperca</taxon>
    </lineage>
</organism>
<dbReference type="GO" id="GO:0005886">
    <property type="term" value="C:plasma membrane"/>
    <property type="evidence" value="ECO:0007669"/>
    <property type="project" value="TreeGrafter"/>
</dbReference>
<dbReference type="InterPro" id="IPR030381">
    <property type="entry name" value="G_DYNAMIN_dom"/>
</dbReference>
<dbReference type="GO" id="GO:0005634">
    <property type="term" value="C:nucleus"/>
    <property type="evidence" value="ECO:0007669"/>
    <property type="project" value="TreeGrafter"/>
</dbReference>
<keyword evidence="4 7" id="KW-0547">Nucleotide-binding</keyword>
<dbReference type="Pfam" id="PF00350">
    <property type="entry name" value="Dynamin_N"/>
    <property type="match status" value="1"/>
</dbReference>
<dbReference type="GO" id="GO:0005525">
    <property type="term" value="F:GTP binding"/>
    <property type="evidence" value="ECO:0007669"/>
    <property type="project" value="UniProtKB-KW"/>
</dbReference>
<dbReference type="CDD" id="cd08771">
    <property type="entry name" value="DLP_1"/>
    <property type="match status" value="1"/>
</dbReference>
<dbReference type="Gene3D" id="3.40.50.300">
    <property type="entry name" value="P-loop containing nucleotide triphosphate hydrolases"/>
    <property type="match status" value="1"/>
</dbReference>
<keyword evidence="5 7" id="KW-0342">GTP-binding</keyword>
<dbReference type="PRINTS" id="PR00195">
    <property type="entry name" value="DYNAMIN"/>
</dbReference>
<dbReference type="KEGG" id="cgob:115008223"/>
<dbReference type="InterPro" id="IPR027417">
    <property type="entry name" value="P-loop_NTPase"/>
</dbReference>
<evidence type="ECO:0000313" key="10">
    <source>
        <dbReference type="Proteomes" id="UP000504630"/>
    </source>
</evidence>
<dbReference type="RefSeq" id="XP_029287529.1">
    <property type="nucleotide sequence ID" value="XM_029431669.1"/>
</dbReference>
<dbReference type="PROSITE" id="PS51388">
    <property type="entry name" value="GED"/>
    <property type="match status" value="1"/>
</dbReference>
<reference evidence="11" key="1">
    <citation type="submission" date="2025-08" db="UniProtKB">
        <authorList>
            <consortium name="RefSeq"/>
        </authorList>
    </citation>
    <scope>IDENTIFICATION</scope>
</reference>
<dbReference type="Pfam" id="PF01031">
    <property type="entry name" value="Dynamin_M"/>
    <property type="match status" value="1"/>
</dbReference>
<dbReference type="InterPro" id="IPR019762">
    <property type="entry name" value="Dynamin_GTPase_CS"/>
</dbReference>
<dbReference type="GO" id="GO:0003924">
    <property type="term" value="F:GTPase activity"/>
    <property type="evidence" value="ECO:0007669"/>
    <property type="project" value="InterPro"/>
</dbReference>
<dbReference type="InterPro" id="IPR001401">
    <property type="entry name" value="Dynamin_GTPase"/>
</dbReference>
<dbReference type="InterPro" id="IPR000375">
    <property type="entry name" value="Dynamin_stalk"/>
</dbReference>
<dbReference type="SMART" id="SM00053">
    <property type="entry name" value="DYNc"/>
    <property type="match status" value="1"/>
</dbReference>
<feature type="domain" description="GED" evidence="8">
    <location>
        <begin position="530"/>
        <end position="621"/>
    </location>
</feature>
<dbReference type="Gene3D" id="1.20.120.1240">
    <property type="entry name" value="Dynamin, middle domain"/>
    <property type="match status" value="1"/>
</dbReference>
<dbReference type="GO" id="GO:0016185">
    <property type="term" value="P:synaptic vesicle budding from presynaptic endocytic zone membrane"/>
    <property type="evidence" value="ECO:0007669"/>
    <property type="project" value="TreeGrafter"/>
</dbReference>
<feature type="domain" description="Dynamin-type G" evidence="9">
    <location>
        <begin position="30"/>
        <end position="303"/>
    </location>
</feature>
<dbReference type="FunFam" id="1.20.120.1240:FF:000007">
    <property type="entry name" value="Interferon-induced GTP-binding protein Mx1"/>
    <property type="match status" value="1"/>
</dbReference>
<evidence type="ECO:0000259" key="8">
    <source>
        <dbReference type="PROSITE" id="PS51388"/>
    </source>
</evidence>
<dbReference type="GeneID" id="115008223"/>
<dbReference type="PROSITE" id="PS00410">
    <property type="entry name" value="G_DYNAMIN_1"/>
    <property type="match status" value="1"/>
</dbReference>
<dbReference type="PANTHER" id="PTHR11566">
    <property type="entry name" value="DYNAMIN"/>
    <property type="match status" value="1"/>
</dbReference>
<dbReference type="Proteomes" id="UP000504630">
    <property type="component" value="Chromosome 5"/>
</dbReference>
<proteinExistence type="inferred from homology"/>
<dbReference type="InParanoid" id="A0A6J2PQB3"/>
<sequence length="661" mass="75190">MNTLNQQYEEKVRPCIDLIDSLRSLGVEKDLALPAIAVIGDQSSGKSSVLEALSGVSLPRGSGIVTRCPLELKMTRRKEGEEWYGKISYRNFNEEIEDLADVEKKIREAQDAIAGVGVGISDELISLEIASPDVPDLTLIDLPGITRVAVKGQEGDIGDQIKRMIQKFIMKQETISLVVVPCNVDIATTEALKMAQEVDPDGERTLGILTKPDLVDKGTEETVIETVHNEVIHLKKGYMIVKCRGQKEIMDKVSLTEAIEREKNFFNNHQYFQILYDEGHATVPKLAEKLTLELVQHIQRSLPRLEEQIETKLKHIQEKLNKCGNGPPPDAADRLDFLIDRVTAFTKDAISLSTGEDLESESMLNLFSVLRKEFSEWKDTIERSGTKFNQNIENEVAQYEQKYRGRELPGFINYKTFEGMVKKQIKQLEWPAVLKLKEVAEIVKKELFELAQRILVGFPNLIRTAKVKIEAITNKKETVAESMLRTQFKMELIVYTQDSTYSKKLGKRKREDELVKTVSFMSYGNNVANLKEMMKHIKSYYQIAGQRLADQIPLVIRYHLMQESAVQLQREMLQILQDKEKTESLLKKDSGIKTKRLALEKCLKRLLQARTLLTDFSVNIYNFNQGRSLNTGWGPIDFSQSPIYSPTSPSYAPFGRNSFEC</sequence>
<dbReference type="OrthoDB" id="5061070at2759"/>
<evidence type="ECO:0000256" key="3">
    <source>
        <dbReference type="ARBA" id="ARBA00022490"/>
    </source>
</evidence>
<dbReference type="PANTHER" id="PTHR11566:SF225">
    <property type="entry name" value="INTERFERON-INDUCED GTP-BINDING PROTEIN MX-RELATED"/>
    <property type="match status" value="1"/>
</dbReference>
<dbReference type="FunFam" id="3.40.50.300:FF:000621">
    <property type="entry name" value="Interferon-induced GTP-binding protein Mx1"/>
    <property type="match status" value="1"/>
</dbReference>
<evidence type="ECO:0000256" key="2">
    <source>
        <dbReference type="ARBA" id="ARBA00015210"/>
    </source>
</evidence>
<dbReference type="FunCoup" id="A0A6J2PQB3">
    <property type="interactions" value="23"/>
</dbReference>
<comment type="similarity">
    <text evidence="7">Belongs to the TRAFAC class dynamin-like GTPase superfamily. Dynamin/Fzo/YdjA family.</text>
</comment>
<dbReference type="GO" id="GO:0005737">
    <property type="term" value="C:cytoplasm"/>
    <property type="evidence" value="ECO:0007669"/>
    <property type="project" value="UniProtKB-SubCell"/>
</dbReference>
<evidence type="ECO:0000313" key="11">
    <source>
        <dbReference type="RefSeq" id="XP_029287529.1"/>
    </source>
</evidence>
<keyword evidence="10" id="KW-1185">Reference proteome</keyword>
<dbReference type="SUPFAM" id="SSF52540">
    <property type="entry name" value="P-loop containing nucleoside triphosphate hydrolases"/>
    <property type="match status" value="1"/>
</dbReference>
<evidence type="ECO:0000259" key="9">
    <source>
        <dbReference type="PROSITE" id="PS51718"/>
    </source>
</evidence>
<dbReference type="GO" id="GO:0098793">
    <property type="term" value="C:presynapse"/>
    <property type="evidence" value="ECO:0007669"/>
    <property type="project" value="GOC"/>
</dbReference>
<dbReference type="GO" id="GO:0051607">
    <property type="term" value="P:defense response to virus"/>
    <property type="evidence" value="ECO:0007669"/>
    <property type="project" value="TreeGrafter"/>
</dbReference>
<dbReference type="AlphaFoldDB" id="A0A6J2PQB3"/>
<dbReference type="InterPro" id="IPR003130">
    <property type="entry name" value="GED"/>
</dbReference>
<dbReference type="InterPro" id="IPR022812">
    <property type="entry name" value="Dynamin"/>
</dbReference>
<accession>A0A6J2PQB3</accession>
<dbReference type="GO" id="GO:0005874">
    <property type="term" value="C:microtubule"/>
    <property type="evidence" value="ECO:0007669"/>
    <property type="project" value="TreeGrafter"/>
</dbReference>
<evidence type="ECO:0000256" key="5">
    <source>
        <dbReference type="ARBA" id="ARBA00023134"/>
    </source>
</evidence>
<gene>
    <name evidence="11" type="primary">LOC115008223</name>
</gene>
<keyword evidence="3" id="KW-0963">Cytoplasm</keyword>
<dbReference type="Pfam" id="PF02212">
    <property type="entry name" value="GED"/>
    <property type="match status" value="1"/>
</dbReference>
<dbReference type="GO" id="GO:0008017">
    <property type="term" value="F:microtubule binding"/>
    <property type="evidence" value="ECO:0007669"/>
    <property type="project" value="TreeGrafter"/>
</dbReference>